<evidence type="ECO:0000259" key="15">
    <source>
        <dbReference type="SMART" id="SM00062"/>
    </source>
</evidence>
<evidence type="ECO:0000256" key="4">
    <source>
        <dbReference type="ARBA" id="ARBA00022729"/>
    </source>
</evidence>
<evidence type="ECO:0000259" key="17">
    <source>
        <dbReference type="SMART" id="SM00918"/>
    </source>
</evidence>
<feature type="domain" description="Ionotropic glutamate receptor C-terminal" evidence="16">
    <location>
        <begin position="47"/>
        <end position="266"/>
    </location>
</feature>
<keyword evidence="8" id="KW-0564">Palmitate</keyword>
<dbReference type="SUPFAM" id="SSF53850">
    <property type="entry name" value="Periplasmic binding protein-like II"/>
    <property type="match status" value="1"/>
</dbReference>
<dbReference type="PANTHER" id="PTHR35936">
    <property type="entry name" value="MEMBRANE-BOUND LYTIC MUREIN TRANSGLYCOSYLASE F"/>
    <property type="match status" value="1"/>
</dbReference>
<evidence type="ECO:0000256" key="2">
    <source>
        <dbReference type="ARBA" id="ARBA00022448"/>
    </source>
</evidence>
<dbReference type="Gene3D" id="3.40.190.10">
    <property type="entry name" value="Periplasmic binding protein-like II"/>
    <property type="match status" value="2"/>
</dbReference>
<keyword evidence="7" id="KW-0472">Membrane</keyword>
<organism evidence="18 19">
    <name type="scientific">Robertmurraya mangrovi</name>
    <dbReference type="NCBI Taxonomy" id="3098077"/>
    <lineage>
        <taxon>Bacteria</taxon>
        <taxon>Bacillati</taxon>
        <taxon>Bacillota</taxon>
        <taxon>Bacilli</taxon>
        <taxon>Bacillales</taxon>
        <taxon>Bacillaceae</taxon>
        <taxon>Robertmurraya</taxon>
    </lineage>
</organism>
<evidence type="ECO:0000256" key="12">
    <source>
        <dbReference type="ARBA" id="ARBA00023288"/>
    </source>
</evidence>
<dbReference type="PANTHER" id="PTHR35936:SF19">
    <property type="entry name" value="AMINO-ACID-BINDING PROTEIN YXEM-RELATED"/>
    <property type="match status" value="1"/>
</dbReference>
<keyword evidence="11" id="KW-1071">Ligand-gated ion channel</keyword>
<keyword evidence="9" id="KW-0675">Receptor</keyword>
<feature type="signal peptide" evidence="14">
    <location>
        <begin position="1"/>
        <end position="24"/>
    </location>
</feature>
<keyword evidence="4 14" id="KW-0732">Signal</keyword>
<protein>
    <submittedName>
        <fullName evidence="18">Transporter substrate-binding domain-containing protein</fullName>
    </submittedName>
</protein>
<feature type="domain" description="Ionotropic glutamate receptor L-glutamate and glycine-binding" evidence="17">
    <location>
        <begin position="58"/>
        <end position="104"/>
    </location>
</feature>
<evidence type="ECO:0000256" key="1">
    <source>
        <dbReference type="ARBA" id="ARBA00004141"/>
    </source>
</evidence>
<keyword evidence="6" id="KW-0406">Ion transport</keyword>
<evidence type="ECO:0000256" key="3">
    <source>
        <dbReference type="ARBA" id="ARBA00022692"/>
    </source>
</evidence>
<evidence type="ECO:0000256" key="10">
    <source>
        <dbReference type="ARBA" id="ARBA00023180"/>
    </source>
</evidence>
<dbReference type="InterPro" id="IPR019594">
    <property type="entry name" value="Glu/Gly-bd"/>
</dbReference>
<dbReference type="SMART" id="SM00918">
    <property type="entry name" value="Lig_chan-Glu_bd"/>
    <property type="match status" value="1"/>
</dbReference>
<reference evidence="18 19" key="1">
    <citation type="submission" date="2023-11" db="EMBL/GenBank/DDBJ databases">
        <title>Bacillus jintuensis, isolated from a mudflat on the Beibu Gulf coast.</title>
        <authorList>
            <person name="Li M."/>
        </authorList>
    </citation>
    <scope>NUCLEOTIDE SEQUENCE [LARGE SCALE GENOMIC DNA]</scope>
    <source>
        <strain evidence="18 19">31A1R</strain>
    </source>
</reference>
<dbReference type="Proteomes" id="UP001290455">
    <property type="component" value="Unassembled WGS sequence"/>
</dbReference>
<proteinExistence type="predicted"/>
<evidence type="ECO:0000256" key="6">
    <source>
        <dbReference type="ARBA" id="ARBA00023065"/>
    </source>
</evidence>
<keyword evidence="3" id="KW-0812">Transmembrane</keyword>
<evidence type="ECO:0000256" key="5">
    <source>
        <dbReference type="ARBA" id="ARBA00022989"/>
    </source>
</evidence>
<sequence length="271" mass="29972">MKRIFNCMFFVLMASFLLIGCSSKTDNGAESESGKGKVLANIKDTGKLTVGFEGAYMPFNFLKDNGKDYDGFDVDISSEIAKRLGVEVEFVATPWDGLIGGLKADKFDIIIAQMSITEERKKSVDFTDPYVETGGVLITRNDTNDITKLEDIAGKKVGVGGGTTFEEVVRGVSDAKVQTYKNVNEYIQDLMNGRLDVIMNDQLVMGYNIKNQNLPIKITSDIVNKDLIGMAVKKGNEDFISEVNKALAEMKKDGTYTTIYKKWFGVEPTLQ</sequence>
<evidence type="ECO:0000256" key="8">
    <source>
        <dbReference type="ARBA" id="ARBA00023139"/>
    </source>
</evidence>
<keyword evidence="12" id="KW-0449">Lipoprotein</keyword>
<keyword evidence="13" id="KW-0407">Ion channel</keyword>
<dbReference type="Pfam" id="PF00497">
    <property type="entry name" value="SBP_bac_3"/>
    <property type="match status" value="1"/>
</dbReference>
<dbReference type="PROSITE" id="PS51257">
    <property type="entry name" value="PROKAR_LIPOPROTEIN"/>
    <property type="match status" value="1"/>
</dbReference>
<gene>
    <name evidence="18" type="ORF">SM124_20360</name>
</gene>
<evidence type="ECO:0000256" key="13">
    <source>
        <dbReference type="ARBA" id="ARBA00023303"/>
    </source>
</evidence>
<dbReference type="SMART" id="SM00079">
    <property type="entry name" value="PBPe"/>
    <property type="match status" value="1"/>
</dbReference>
<evidence type="ECO:0000256" key="11">
    <source>
        <dbReference type="ARBA" id="ARBA00023286"/>
    </source>
</evidence>
<evidence type="ECO:0000256" key="7">
    <source>
        <dbReference type="ARBA" id="ARBA00023136"/>
    </source>
</evidence>
<evidence type="ECO:0000256" key="9">
    <source>
        <dbReference type="ARBA" id="ARBA00023170"/>
    </source>
</evidence>
<comment type="subcellular location">
    <subcellularLocation>
        <location evidence="1">Membrane</location>
        <topology evidence="1">Multi-pass membrane protein</topology>
    </subcellularLocation>
</comment>
<evidence type="ECO:0000256" key="14">
    <source>
        <dbReference type="SAM" id="SignalP"/>
    </source>
</evidence>
<evidence type="ECO:0000259" key="16">
    <source>
        <dbReference type="SMART" id="SM00079"/>
    </source>
</evidence>
<dbReference type="InterPro" id="IPR001638">
    <property type="entry name" value="Solute-binding_3/MltF_N"/>
</dbReference>
<feature type="domain" description="Solute-binding protein family 3/N-terminal" evidence="15">
    <location>
        <begin position="47"/>
        <end position="267"/>
    </location>
</feature>
<dbReference type="RefSeq" id="WP_322448371.1">
    <property type="nucleotide sequence ID" value="NZ_JAXOFX010000019.1"/>
</dbReference>
<evidence type="ECO:0000313" key="18">
    <source>
        <dbReference type="EMBL" id="MDZ5474080.1"/>
    </source>
</evidence>
<keyword evidence="19" id="KW-1185">Reference proteome</keyword>
<evidence type="ECO:0000313" key="19">
    <source>
        <dbReference type="Proteomes" id="UP001290455"/>
    </source>
</evidence>
<name>A0ABU5J3S6_9BACI</name>
<comment type="caution">
    <text evidence="18">The sequence shown here is derived from an EMBL/GenBank/DDBJ whole genome shotgun (WGS) entry which is preliminary data.</text>
</comment>
<keyword evidence="2" id="KW-0813">Transport</keyword>
<feature type="chain" id="PRO_5047337733" evidence="14">
    <location>
        <begin position="25"/>
        <end position="271"/>
    </location>
</feature>
<dbReference type="SMART" id="SM00062">
    <property type="entry name" value="PBPb"/>
    <property type="match status" value="1"/>
</dbReference>
<dbReference type="EMBL" id="JAXOFX010000019">
    <property type="protein sequence ID" value="MDZ5474080.1"/>
    <property type="molecule type" value="Genomic_DNA"/>
</dbReference>
<keyword evidence="10" id="KW-0325">Glycoprotein</keyword>
<dbReference type="InterPro" id="IPR001320">
    <property type="entry name" value="Iontro_rcpt_C"/>
</dbReference>
<keyword evidence="5" id="KW-1133">Transmembrane helix</keyword>
<accession>A0ABU5J3S6</accession>